<evidence type="ECO:0000256" key="3">
    <source>
        <dbReference type="ARBA" id="ARBA00022691"/>
    </source>
</evidence>
<evidence type="ECO:0000256" key="1">
    <source>
        <dbReference type="ARBA" id="ARBA00022603"/>
    </source>
</evidence>
<dbReference type="SUPFAM" id="SSF53335">
    <property type="entry name" value="S-adenosyl-L-methionine-dependent methyltransferases"/>
    <property type="match status" value="1"/>
</dbReference>
<dbReference type="InterPro" id="IPR004033">
    <property type="entry name" value="UbiE/COQ5_MeTrFase"/>
</dbReference>
<reference evidence="4 5" key="1">
    <citation type="submission" date="2024-10" db="EMBL/GenBank/DDBJ databases">
        <title>The Natural Products Discovery Center: Release of the First 8490 Sequenced Strains for Exploring Actinobacteria Biosynthetic Diversity.</title>
        <authorList>
            <person name="Kalkreuter E."/>
            <person name="Kautsar S.A."/>
            <person name="Yang D."/>
            <person name="Bader C.D."/>
            <person name="Teijaro C.N."/>
            <person name="Fluegel L."/>
            <person name="Davis C.M."/>
            <person name="Simpson J.R."/>
            <person name="Lauterbach L."/>
            <person name="Steele A.D."/>
            <person name="Gui C."/>
            <person name="Meng S."/>
            <person name="Li G."/>
            <person name="Viehrig K."/>
            <person name="Ye F."/>
            <person name="Su P."/>
            <person name="Kiefer A.F."/>
            <person name="Nichols A."/>
            <person name="Cepeda A.J."/>
            <person name="Yan W."/>
            <person name="Fan B."/>
            <person name="Jiang Y."/>
            <person name="Adhikari A."/>
            <person name="Zheng C.-J."/>
            <person name="Schuster L."/>
            <person name="Cowan T.M."/>
            <person name="Smanski M.J."/>
            <person name="Chevrette M.G."/>
            <person name="De Carvalho L.P.S."/>
            <person name="Shen B."/>
        </authorList>
    </citation>
    <scope>NUCLEOTIDE SEQUENCE [LARGE SCALE GENOMIC DNA]</scope>
    <source>
        <strain evidence="4 5">NPDC019275</strain>
    </source>
</reference>
<name>A0ABW7XCH3_9NOCA</name>
<dbReference type="EC" id="2.1.1.-" evidence="4"/>
<protein>
    <submittedName>
        <fullName evidence="4">Class I SAM-dependent methyltransferase</fullName>
        <ecNumber evidence="4">2.1.1.-</ecNumber>
    </submittedName>
</protein>
<accession>A0ABW7XCH3</accession>
<gene>
    <name evidence="4" type="ORF">ACH49W_35760</name>
</gene>
<organism evidence="4 5">
    <name type="scientific">Nocardia xishanensis</name>
    <dbReference type="NCBI Taxonomy" id="238964"/>
    <lineage>
        <taxon>Bacteria</taxon>
        <taxon>Bacillati</taxon>
        <taxon>Actinomycetota</taxon>
        <taxon>Actinomycetes</taxon>
        <taxon>Mycobacteriales</taxon>
        <taxon>Nocardiaceae</taxon>
        <taxon>Nocardia</taxon>
    </lineage>
</organism>
<dbReference type="GO" id="GO:0008168">
    <property type="term" value="F:methyltransferase activity"/>
    <property type="evidence" value="ECO:0007669"/>
    <property type="project" value="UniProtKB-KW"/>
</dbReference>
<dbReference type="Proteomes" id="UP001611415">
    <property type="component" value="Unassembled WGS sequence"/>
</dbReference>
<dbReference type="GO" id="GO:0032259">
    <property type="term" value="P:methylation"/>
    <property type="evidence" value="ECO:0007669"/>
    <property type="project" value="UniProtKB-KW"/>
</dbReference>
<dbReference type="RefSeq" id="WP_357403038.1">
    <property type="nucleotide sequence ID" value="NZ_JBEYCD010000004.1"/>
</dbReference>
<dbReference type="Pfam" id="PF01209">
    <property type="entry name" value="Ubie_methyltran"/>
    <property type="match status" value="1"/>
</dbReference>
<dbReference type="CDD" id="cd02440">
    <property type="entry name" value="AdoMet_MTases"/>
    <property type="match status" value="1"/>
</dbReference>
<dbReference type="InterPro" id="IPR029063">
    <property type="entry name" value="SAM-dependent_MTases_sf"/>
</dbReference>
<dbReference type="PANTHER" id="PTHR43591:SF24">
    <property type="entry name" value="2-METHOXY-6-POLYPRENYL-1,4-BENZOQUINOL METHYLASE, MITOCHONDRIAL"/>
    <property type="match status" value="1"/>
</dbReference>
<proteinExistence type="predicted"/>
<keyword evidence="1 4" id="KW-0489">Methyltransferase</keyword>
<sequence length="234" mass="25953">MVGTRPATPQAMFTKIAPRYDLVNSVMTFGGDRRLRRRAVRMLRLEADSKVLDLAAGTAAIASALVAEYRFPISYFAVDLNEQMLEVAERKLARLRQEQPRSEWGLMRGSAEDLTFESSSFDAVVMCFALDDMDDPAAALSETARVLGDGGRFLLIELALPDNPILLKVLKLRLSMIRGIAGLFGLDPVAHMTEEIESDRGADYTISRCESVGLTLDSQARYHGGMVRAYVFRK</sequence>
<evidence type="ECO:0000256" key="2">
    <source>
        <dbReference type="ARBA" id="ARBA00022679"/>
    </source>
</evidence>
<evidence type="ECO:0000313" key="4">
    <source>
        <dbReference type="EMBL" id="MFI2478722.1"/>
    </source>
</evidence>
<evidence type="ECO:0000313" key="5">
    <source>
        <dbReference type="Proteomes" id="UP001611415"/>
    </source>
</evidence>
<dbReference type="PROSITE" id="PS51608">
    <property type="entry name" value="SAM_MT_UBIE"/>
    <property type="match status" value="1"/>
</dbReference>
<dbReference type="Gene3D" id="3.40.50.150">
    <property type="entry name" value="Vaccinia Virus protein VP39"/>
    <property type="match status" value="1"/>
</dbReference>
<dbReference type="PANTHER" id="PTHR43591">
    <property type="entry name" value="METHYLTRANSFERASE"/>
    <property type="match status" value="1"/>
</dbReference>
<keyword evidence="5" id="KW-1185">Reference proteome</keyword>
<comment type="caution">
    <text evidence="4">The sequence shown here is derived from an EMBL/GenBank/DDBJ whole genome shotgun (WGS) entry which is preliminary data.</text>
</comment>
<dbReference type="EMBL" id="JBIRYO010000053">
    <property type="protein sequence ID" value="MFI2478722.1"/>
    <property type="molecule type" value="Genomic_DNA"/>
</dbReference>
<keyword evidence="3" id="KW-0949">S-adenosyl-L-methionine</keyword>
<keyword evidence="2 4" id="KW-0808">Transferase</keyword>